<dbReference type="InterPro" id="IPR036388">
    <property type="entry name" value="WH-like_DNA-bd_sf"/>
</dbReference>
<dbReference type="Gene3D" id="1.25.40.370">
    <property type="match status" value="1"/>
</dbReference>
<dbReference type="GO" id="GO:0006915">
    <property type="term" value="P:apoptotic process"/>
    <property type="evidence" value="ECO:0007669"/>
    <property type="project" value="UniProtKB-KW"/>
</dbReference>
<dbReference type="InterPro" id="IPR015943">
    <property type="entry name" value="WD40/YVTN_repeat-like_dom_sf"/>
</dbReference>
<dbReference type="STRING" id="178035.A0A154P701"/>
<dbReference type="InterPro" id="IPR042197">
    <property type="entry name" value="Apaf_helical"/>
</dbReference>
<dbReference type="Pfam" id="PF21296">
    <property type="entry name" value="WHD_APAF1"/>
    <property type="match status" value="1"/>
</dbReference>
<dbReference type="Pfam" id="PF17908">
    <property type="entry name" value="APAF1_C"/>
    <property type="match status" value="1"/>
</dbReference>
<dbReference type="SUPFAM" id="SSF47986">
    <property type="entry name" value="DEATH domain"/>
    <property type="match status" value="1"/>
</dbReference>
<dbReference type="SMART" id="SM00320">
    <property type="entry name" value="WD40"/>
    <property type="match status" value="5"/>
</dbReference>
<dbReference type="InterPro" id="IPR001680">
    <property type="entry name" value="WD40_rpt"/>
</dbReference>
<dbReference type="Gene3D" id="1.10.10.10">
    <property type="entry name" value="Winged helix-like DNA-binding domain superfamily/Winged helix DNA-binding domain"/>
    <property type="match status" value="1"/>
</dbReference>
<dbReference type="InterPro" id="IPR036322">
    <property type="entry name" value="WD40_repeat_dom_sf"/>
</dbReference>
<accession>A0A154P701</accession>
<evidence type="ECO:0000256" key="2">
    <source>
        <dbReference type="ARBA" id="ARBA00022703"/>
    </source>
</evidence>
<name>A0A154P701_DUFNO</name>
<dbReference type="GO" id="GO:0043531">
    <property type="term" value="F:ADP binding"/>
    <property type="evidence" value="ECO:0007669"/>
    <property type="project" value="InterPro"/>
</dbReference>
<dbReference type="Gene3D" id="1.10.8.430">
    <property type="entry name" value="Helical domain of apoptotic protease-activating factors"/>
    <property type="match status" value="1"/>
</dbReference>
<gene>
    <name evidence="5" type="ORF">WN55_08414</name>
</gene>
<dbReference type="Pfam" id="PF00931">
    <property type="entry name" value="NB-ARC"/>
    <property type="match status" value="1"/>
</dbReference>
<feature type="domain" description="CARD" evidence="4">
    <location>
        <begin position="1"/>
        <end position="91"/>
    </location>
</feature>
<dbReference type="GO" id="GO:0008233">
    <property type="term" value="F:peptidase activity"/>
    <property type="evidence" value="ECO:0007669"/>
    <property type="project" value="UniProtKB-KW"/>
</dbReference>
<reference evidence="5 6" key="1">
    <citation type="submission" date="2015-07" db="EMBL/GenBank/DDBJ databases">
        <title>The genome of Dufourea novaeangliae.</title>
        <authorList>
            <person name="Pan H."/>
            <person name="Kapheim K."/>
        </authorList>
    </citation>
    <scope>NUCLEOTIDE SEQUENCE [LARGE SCALE GENOMIC DNA]</scope>
    <source>
        <strain evidence="5">0120121106</strain>
        <tissue evidence="5">Whole body</tissue>
    </source>
</reference>
<dbReference type="Proteomes" id="UP000076502">
    <property type="component" value="Unassembled WGS sequence"/>
</dbReference>
<dbReference type="Pfam" id="PF00400">
    <property type="entry name" value="WD40"/>
    <property type="match status" value="1"/>
</dbReference>
<dbReference type="SUPFAM" id="SSF50978">
    <property type="entry name" value="WD40 repeat-like"/>
    <property type="match status" value="1"/>
</dbReference>
<evidence type="ECO:0000256" key="1">
    <source>
        <dbReference type="ARBA" id="ARBA00022574"/>
    </source>
</evidence>
<dbReference type="InterPro" id="IPR002182">
    <property type="entry name" value="NB-ARC"/>
</dbReference>
<dbReference type="SUPFAM" id="SSF52540">
    <property type="entry name" value="P-loop containing nucleoside triphosphate hydrolases"/>
    <property type="match status" value="1"/>
</dbReference>
<dbReference type="SUPFAM" id="SSF50998">
    <property type="entry name" value="Quinoprotein alcohol dehydrogenase-like"/>
    <property type="match status" value="1"/>
</dbReference>
<dbReference type="EMBL" id="KQ434827">
    <property type="protein sequence ID" value="KZC07642.1"/>
    <property type="molecule type" value="Genomic_DNA"/>
</dbReference>
<evidence type="ECO:0000313" key="5">
    <source>
        <dbReference type="EMBL" id="KZC07642.1"/>
    </source>
</evidence>
<dbReference type="GO" id="GO:0005829">
    <property type="term" value="C:cytosol"/>
    <property type="evidence" value="ECO:0007669"/>
    <property type="project" value="UniProtKB-ARBA"/>
</dbReference>
<evidence type="ECO:0000259" key="4">
    <source>
        <dbReference type="PROSITE" id="PS50209"/>
    </source>
</evidence>
<sequence length="1367" mass="156907">MDYLHQNILKCVRESIVADMDVFNGIIQPLKSEYILTDQDVTKIKAGDSKQEKAEILLDILPNRGPDAFDKFRQALRHHYEWLSEEMDKLEESGKKINDIKHVGTPILPPVSPLTVIREQKMQQLKDCLGKLQPDEYIVLHGMKGFGKSCLTASTLKDTEFVTKSFHNKVYWIKFGYTRLVDEEILIQLNRLYHLVKNLEMLPETLKSGPLKDYLIHSLKYHFSRKENSHALLILDDVGDNKIIEAFDFECKTLVITANLAIVSDKRPFVMQMNDGFTEAETLGLFAKVLVTDVDKLPSEAKQIHDECKGMPLLIAMFAAQFEEFKDDMKLQSGRWRYYLKALRNKDANNHVIRKFLEKQEAIFNMCIEKLPAEMKKRYEELVVFSEDVNITPQTLEILWGGGLFQVEEMMLELCHKSLAAKQWNNELHSYIYGVHDLLLCHLRKKFSEDQLVQMHRSLIEKYRKYCGGDFSKLPADNYSYSYIGYHLEKAKLYDEFPNMYFNFDFIESTIRHSGLSNLLIDLENYRKYITKDSDPVLLTHLVDLEKFLEEQASVIAKHRHKKCLDIVQIAMNHPYEGFVKDTAIKLAKKRSKNLYVLHDKTMGQMDTPWSEEMSTEICTSCFASDPELILLGNGAGEIFLWDSIYKRQKIFSGHDKSSSIKKIIISTDGDCFLSLDDQGIVKLFRLSDDENYDHNHIVLLSPRQKQSFWSGIFASKFPRDDSSIEFFVDGEIILDMTFAQDNNCIAACTNRGTIRVWDRYGQMVSSHSHNPQSYLKNIAFSMESNLLHIMDETHGVLISYCKTGIEYKYLSQYNPNLHKKKIIFFRNVPEQKDSLFIVTEDKAVYIKWFRSSTDHMHSYDKQIRASVENKNTVYICGAVTYDGQYLVLADSSGFINIWRADVGDQPIATYKSRVSSLDTYWLKEEGYHIICGSEKQLLHKWKLPVEGICKSMRKPLFDAAVQPFGKPDIVVTETFSNTIVTLVGDNIMAESKPIDGKINDLILLPDTRKITFITDKGIVSLFDIDKKETINVLQSKELIKIINIQNNNMIVCRDTNDSLKVWQNVEVAYLVENTGFIISIHEINEKCIVTVTRNGIITVWNINGTNWSRIDKVTIGGPDIITNFSCTSYWKNILVVLNENGDAVIYNLQEDTIILPVCMKITEYFRKNYTEKLTCCEISQNQQYLAIGFENGDISIIDTSLQKEIHKLCFHTTSVYQLCWAPSPIDAPILLSVNSDELAWWNISLATQATKQKKRLRFKMNRSASSPLVSENATNNLHMSTSQSADSNIYSAQRQIEGNSTTNGVYNVSNFWKFKEGKDPNQPALLGVAELPSNFLAKVCISTDFTKFVTVDIYGSISTFTVCGYD</sequence>
<dbReference type="GO" id="GO:0042981">
    <property type="term" value="P:regulation of apoptotic process"/>
    <property type="evidence" value="ECO:0007669"/>
    <property type="project" value="InterPro"/>
</dbReference>
<keyword evidence="3" id="KW-0677">Repeat</keyword>
<keyword evidence="5" id="KW-0378">Hydrolase</keyword>
<dbReference type="InterPro" id="IPR041452">
    <property type="entry name" value="APAF1_C"/>
</dbReference>
<dbReference type="OMA" id="VKLWSLW"/>
<keyword evidence="1" id="KW-0853">WD repeat</keyword>
<dbReference type="Gene3D" id="3.40.50.300">
    <property type="entry name" value="P-loop containing nucleotide triphosphate hydrolases"/>
    <property type="match status" value="1"/>
</dbReference>
<dbReference type="InterPro" id="IPR001315">
    <property type="entry name" value="CARD"/>
</dbReference>
<dbReference type="Gene3D" id="2.130.10.10">
    <property type="entry name" value="YVTN repeat-like/Quinoprotein amine dehydrogenase"/>
    <property type="match status" value="3"/>
</dbReference>
<keyword evidence="6" id="KW-1185">Reference proteome</keyword>
<dbReference type="PANTHER" id="PTHR22845:SF5">
    <property type="entry name" value="APOPTOTIC PROTEASE-ACTIVATING FACTOR 1"/>
    <property type="match status" value="1"/>
</dbReference>
<dbReference type="GO" id="GO:0006508">
    <property type="term" value="P:proteolysis"/>
    <property type="evidence" value="ECO:0007669"/>
    <property type="project" value="UniProtKB-KW"/>
</dbReference>
<dbReference type="CDD" id="cd01671">
    <property type="entry name" value="CARD"/>
    <property type="match status" value="1"/>
</dbReference>
<dbReference type="InterPro" id="IPR027417">
    <property type="entry name" value="P-loop_NTPase"/>
</dbReference>
<dbReference type="PROSITE" id="PS50209">
    <property type="entry name" value="CARD"/>
    <property type="match status" value="1"/>
</dbReference>
<dbReference type="Gene3D" id="1.10.533.10">
    <property type="entry name" value="Death Domain, Fas"/>
    <property type="match status" value="1"/>
</dbReference>
<dbReference type="Pfam" id="PF00619">
    <property type="entry name" value="CARD"/>
    <property type="match status" value="1"/>
</dbReference>
<evidence type="ECO:0000313" key="6">
    <source>
        <dbReference type="Proteomes" id="UP000076502"/>
    </source>
</evidence>
<protein>
    <submittedName>
        <fullName evidence="5">Apoptotic protease-activating factor 1</fullName>
    </submittedName>
</protein>
<proteinExistence type="predicted"/>
<evidence type="ECO:0000256" key="3">
    <source>
        <dbReference type="ARBA" id="ARBA00022737"/>
    </source>
</evidence>
<keyword evidence="2" id="KW-0053">Apoptosis</keyword>
<dbReference type="PANTHER" id="PTHR22845">
    <property type="entry name" value="APOPTOTIC PROTEASE-ACTIVATING FACTOR 1"/>
    <property type="match status" value="1"/>
</dbReference>
<dbReference type="InterPro" id="IPR048975">
    <property type="entry name" value="WHD_APAF1"/>
</dbReference>
<dbReference type="InterPro" id="IPR011047">
    <property type="entry name" value="Quinoprotein_ADH-like_sf"/>
</dbReference>
<organism evidence="5 6">
    <name type="scientific">Dufourea novaeangliae</name>
    <name type="common">Sweat bee</name>
    <dbReference type="NCBI Taxonomy" id="178035"/>
    <lineage>
        <taxon>Eukaryota</taxon>
        <taxon>Metazoa</taxon>
        <taxon>Ecdysozoa</taxon>
        <taxon>Arthropoda</taxon>
        <taxon>Hexapoda</taxon>
        <taxon>Insecta</taxon>
        <taxon>Pterygota</taxon>
        <taxon>Neoptera</taxon>
        <taxon>Endopterygota</taxon>
        <taxon>Hymenoptera</taxon>
        <taxon>Apocrita</taxon>
        <taxon>Aculeata</taxon>
        <taxon>Apoidea</taxon>
        <taxon>Anthophila</taxon>
        <taxon>Halictidae</taxon>
        <taxon>Rophitinae</taxon>
        <taxon>Dufourea</taxon>
    </lineage>
</organism>
<dbReference type="OrthoDB" id="1357022at2759"/>
<dbReference type="InterPro" id="IPR011029">
    <property type="entry name" value="DEATH-like_dom_sf"/>
</dbReference>
<keyword evidence="5" id="KW-0645">Protease</keyword>